<dbReference type="Pfam" id="PF01739">
    <property type="entry name" value="CheR"/>
    <property type="match status" value="1"/>
</dbReference>
<evidence type="ECO:0000256" key="3">
    <source>
        <dbReference type="SAM" id="MobiDB-lite"/>
    </source>
</evidence>
<organism evidence="7 8">
    <name type="scientific">Allorhodopirellula solitaria</name>
    <dbReference type="NCBI Taxonomy" id="2527987"/>
    <lineage>
        <taxon>Bacteria</taxon>
        <taxon>Pseudomonadati</taxon>
        <taxon>Planctomycetota</taxon>
        <taxon>Planctomycetia</taxon>
        <taxon>Pirellulales</taxon>
        <taxon>Pirellulaceae</taxon>
        <taxon>Allorhodopirellula</taxon>
    </lineage>
</organism>
<sequence length="1308" mass="145974">MSKPAQPDVPIASPSAPDRFPIVGVGASAGGLQALRRLLEAVPEAPRFALVIVHHLARDRPSLAPELLAKYTRMPVNQVDDGPLVKPGHVYVIPPGQFLSIDDGRLSLTRMEGPRRTPVAIDFFFRALAKDQQQCAVGIILSGTGSDGTLGVKAIKEAGGLVLAQELNSTEFSGMPDSAINTGIVDQVLTPEAMPEILARFASHDYICGEEATQAAGPKTSEVKNFRHEGSAPAPRAGTAEPAAETPDSNEAGLGEIIKLLAKQAKRDFQNYKLATLSRRTRRRMCLHHIDRYEDYLEFLGEHPDEIQALAKDLLISVTDFFRDPRVWEKLAAHAIPEIVASKSHDDVVRVWSAGCATGEEAYSIAMLCLEEIGRQRKSCRLQVFASDIDVDALDRARSGNYPTSIEADVSRERLKRFFTLRDGDVHYQVNKSLRETVVFADQNVIADPPFSQLDMVCCRNLLIYLKPDLQQKIISLFHFALRQQGYLLLGTAETVGRHEDLFKTIDKSSRIFQSRGRTAQDKFSLPANRIGPRREYELPTRPALPKRPAQLAQQKLLAMMSARAVLINRQWQILYICGDVNPYLTHQEGVPNDNLLRKIVPILRSQLRAAVQRAYHEDTDVSVVCRGELISSASSIRLDVRLISGEDQQDDFALIVFEDVTDNGDRPNTRPAQPPSKAGGTAPTSEATLSSIDENTQLHQLEKELAATQDDLQSTVEQFEAASEEHKASNEEVMSINEELQSTNEELETGKEELQSLNEELSTVNQQLASKVGELEVKHADLENLISATEVPTACLGRELTIRWFTPAMRELIRIKPADIGRPLGDLHNDFLNDHLVDECEQVLQRLTPVEKEVDCSGDRTFIRRIVPYRTDDHRIGGVVITLMDITSRRKREVELEESEEKLRDANRTLERRVARRTELLTILQHVTRIANEAQSVESAMRLAMAGLADFNGWRIGHLWRLSTQHDSEMPRLTSTKIWHVSDQIDQQKAELTEFQRRIEQTTIDTPGTLAGIVAETGQPQQVRDISEVPDALQRQAAAAGLRGAIAFPIMIREETVAVIEFFSEEPTSPEPEFLEIMPEVGIQLGHVVQRKRLERVVADIANEEERRIGRELHDGIAQQLTGGALIAESIRARMPPELSPQITNLDHLIEILQEAHEDVSRLSRGLMPDTVAAADLMPSLNRLAAELERRFRIDITLHCEEFDDSFVRIDAAAATIYQIARESLHNAIKHSGSGRIDVELSTSDFFRMVVVDRGDGFDTRQIKPKSNGLRIMRYRAEMIGGELTVETADGDGTRIILTIPLKRCQS</sequence>
<dbReference type="InterPro" id="IPR022642">
    <property type="entry name" value="CheR_C"/>
</dbReference>
<feature type="region of interest" description="Disordered" evidence="3">
    <location>
        <begin position="661"/>
        <end position="688"/>
    </location>
</feature>
<dbReference type="Proteomes" id="UP000318053">
    <property type="component" value="Unassembled WGS sequence"/>
</dbReference>
<dbReference type="Pfam" id="PF13596">
    <property type="entry name" value="PAS_10"/>
    <property type="match status" value="1"/>
</dbReference>
<dbReference type="InterPro" id="IPR035909">
    <property type="entry name" value="CheB_C"/>
</dbReference>
<dbReference type="GO" id="GO:0008983">
    <property type="term" value="F:protein-glutamate O-methyltransferase activity"/>
    <property type="evidence" value="ECO:0007669"/>
    <property type="project" value="UniProtKB-EC"/>
</dbReference>
<dbReference type="InterPro" id="IPR005467">
    <property type="entry name" value="His_kinase_dom"/>
</dbReference>
<name>A0A5C5X1G9_9BACT</name>
<keyword evidence="7" id="KW-0489">Methyltransferase</keyword>
<dbReference type="GO" id="GO:0005737">
    <property type="term" value="C:cytoplasm"/>
    <property type="evidence" value="ECO:0007669"/>
    <property type="project" value="InterPro"/>
</dbReference>
<evidence type="ECO:0000259" key="4">
    <source>
        <dbReference type="PROSITE" id="PS50109"/>
    </source>
</evidence>
<dbReference type="CDD" id="cd16434">
    <property type="entry name" value="CheB-CheR_fusion"/>
    <property type="match status" value="1"/>
</dbReference>
<dbReference type="Gene3D" id="3.30.565.10">
    <property type="entry name" value="Histidine kinase-like ATPase, C-terminal domain"/>
    <property type="match status" value="1"/>
</dbReference>
<dbReference type="Pfam" id="PF01339">
    <property type="entry name" value="CheB_methylest"/>
    <property type="match status" value="1"/>
</dbReference>
<keyword evidence="1" id="KW-0378">Hydrolase</keyword>
<dbReference type="EMBL" id="SJPK01000017">
    <property type="protein sequence ID" value="TWT56062.1"/>
    <property type="molecule type" value="Genomic_DNA"/>
</dbReference>
<dbReference type="PROSITE" id="PS50122">
    <property type="entry name" value="CHEB"/>
    <property type="match status" value="1"/>
</dbReference>
<dbReference type="GO" id="GO:0000156">
    <property type="term" value="F:phosphorelay response regulator activity"/>
    <property type="evidence" value="ECO:0007669"/>
    <property type="project" value="InterPro"/>
</dbReference>
<dbReference type="SUPFAM" id="SSF52738">
    <property type="entry name" value="Methylesterase CheB, C-terminal domain"/>
    <property type="match status" value="1"/>
</dbReference>
<dbReference type="SMART" id="SM00138">
    <property type="entry name" value="MeTrc"/>
    <property type="match status" value="1"/>
</dbReference>
<dbReference type="Pfam" id="PF13185">
    <property type="entry name" value="GAF_2"/>
    <property type="match status" value="1"/>
</dbReference>
<dbReference type="RefSeq" id="WP_186775109.1">
    <property type="nucleotide sequence ID" value="NZ_SJPK01000017.1"/>
</dbReference>
<dbReference type="GO" id="GO:0006935">
    <property type="term" value="P:chemotaxis"/>
    <property type="evidence" value="ECO:0007669"/>
    <property type="project" value="UniProtKB-UniRule"/>
</dbReference>
<dbReference type="InterPro" id="IPR035965">
    <property type="entry name" value="PAS-like_dom_sf"/>
</dbReference>
<dbReference type="SUPFAM" id="SSF55874">
    <property type="entry name" value="ATPase domain of HSP90 chaperone/DNA topoisomerase II/histidine kinase"/>
    <property type="match status" value="1"/>
</dbReference>
<dbReference type="InterPro" id="IPR050903">
    <property type="entry name" value="Bact_Chemotaxis_MeTrfase"/>
</dbReference>
<feature type="active site" evidence="1">
    <location>
        <position position="147"/>
    </location>
</feature>
<feature type="domain" description="CheB-type methylesterase" evidence="5">
    <location>
        <begin position="10"/>
        <end position="189"/>
    </location>
</feature>
<dbReference type="SMART" id="SM00387">
    <property type="entry name" value="HATPase_c"/>
    <property type="match status" value="1"/>
</dbReference>
<keyword evidence="8" id="KW-1185">Reference proteome</keyword>
<dbReference type="Gene3D" id="3.40.50.180">
    <property type="entry name" value="Methylesterase CheB, C-terminal domain"/>
    <property type="match status" value="1"/>
</dbReference>
<dbReference type="InterPro" id="IPR003594">
    <property type="entry name" value="HATPase_dom"/>
</dbReference>
<dbReference type="Gene3D" id="3.30.450.20">
    <property type="entry name" value="PAS domain"/>
    <property type="match status" value="1"/>
</dbReference>
<evidence type="ECO:0000256" key="2">
    <source>
        <dbReference type="SAM" id="Coils"/>
    </source>
</evidence>
<dbReference type="SUPFAM" id="SSF55781">
    <property type="entry name" value="GAF domain-like"/>
    <property type="match status" value="1"/>
</dbReference>
<dbReference type="CDD" id="cd16917">
    <property type="entry name" value="HATPase_UhpB-NarQ-NarX-like"/>
    <property type="match status" value="1"/>
</dbReference>
<feature type="active site" evidence="1">
    <location>
        <position position="28"/>
    </location>
</feature>
<keyword evidence="1" id="KW-0145">Chemotaxis</keyword>
<evidence type="ECO:0000259" key="6">
    <source>
        <dbReference type="PROSITE" id="PS50123"/>
    </source>
</evidence>
<dbReference type="GO" id="GO:0008984">
    <property type="term" value="F:protein-glutamate methylesterase activity"/>
    <property type="evidence" value="ECO:0007669"/>
    <property type="project" value="InterPro"/>
</dbReference>
<dbReference type="InterPro" id="IPR000780">
    <property type="entry name" value="CheR_MeTrfase"/>
</dbReference>
<reference evidence="7 8" key="1">
    <citation type="submission" date="2019-02" db="EMBL/GenBank/DDBJ databases">
        <title>Deep-cultivation of Planctomycetes and their phenomic and genomic characterization uncovers novel biology.</title>
        <authorList>
            <person name="Wiegand S."/>
            <person name="Jogler M."/>
            <person name="Boedeker C."/>
            <person name="Pinto D."/>
            <person name="Vollmers J."/>
            <person name="Rivas-Marin E."/>
            <person name="Kohn T."/>
            <person name="Peeters S.H."/>
            <person name="Heuer A."/>
            <person name="Rast P."/>
            <person name="Oberbeckmann S."/>
            <person name="Bunk B."/>
            <person name="Jeske O."/>
            <person name="Meyerdierks A."/>
            <person name="Storesund J.E."/>
            <person name="Kallscheuer N."/>
            <person name="Luecker S."/>
            <person name="Lage O.M."/>
            <person name="Pohl T."/>
            <person name="Merkel B.J."/>
            <person name="Hornburger P."/>
            <person name="Mueller R.-W."/>
            <person name="Bruemmer F."/>
            <person name="Labrenz M."/>
            <person name="Spormann A.M."/>
            <person name="Op Den Camp H."/>
            <person name="Overmann J."/>
            <person name="Amann R."/>
            <person name="Jetten M.S.M."/>
            <person name="Mascher T."/>
            <person name="Medema M.H."/>
            <person name="Devos D.P."/>
            <person name="Kaster A.-K."/>
            <person name="Ovreas L."/>
            <person name="Rohde M."/>
            <person name="Galperin M.Y."/>
            <person name="Jogler C."/>
        </authorList>
    </citation>
    <scope>NUCLEOTIDE SEQUENCE [LARGE SCALE GENOMIC DNA]</scope>
    <source>
        <strain evidence="7 8">CA85</strain>
    </source>
</reference>
<dbReference type="EC" id="2.1.1.80" evidence="7"/>
<gene>
    <name evidence="7" type="primary">cheR</name>
    <name evidence="7" type="ORF">CA85_45350</name>
</gene>
<dbReference type="GO" id="GO:0032259">
    <property type="term" value="P:methylation"/>
    <property type="evidence" value="ECO:0007669"/>
    <property type="project" value="UniProtKB-KW"/>
</dbReference>
<dbReference type="GO" id="GO:0046983">
    <property type="term" value="F:protein dimerization activity"/>
    <property type="evidence" value="ECO:0007669"/>
    <property type="project" value="InterPro"/>
</dbReference>
<dbReference type="PROSITE" id="PS50109">
    <property type="entry name" value="HIS_KIN"/>
    <property type="match status" value="1"/>
</dbReference>
<feature type="compositionally biased region" description="Basic and acidic residues" evidence="3">
    <location>
        <begin position="221"/>
        <end position="230"/>
    </location>
</feature>
<dbReference type="InterPro" id="IPR022641">
    <property type="entry name" value="CheR_N"/>
</dbReference>
<dbReference type="Gene3D" id="3.40.50.150">
    <property type="entry name" value="Vaccinia Virus protein VP39"/>
    <property type="match status" value="1"/>
</dbReference>
<dbReference type="Gene3D" id="1.20.5.1930">
    <property type="match status" value="1"/>
</dbReference>
<feature type="domain" description="CheR-type methyltransferase" evidence="6">
    <location>
        <begin position="242"/>
        <end position="519"/>
    </location>
</feature>
<feature type="active site" evidence="1">
    <location>
        <position position="55"/>
    </location>
</feature>
<keyword evidence="7" id="KW-0808">Transferase</keyword>
<evidence type="ECO:0000313" key="7">
    <source>
        <dbReference type="EMBL" id="TWT56062.1"/>
    </source>
</evidence>
<dbReference type="GO" id="GO:0016020">
    <property type="term" value="C:membrane"/>
    <property type="evidence" value="ECO:0007669"/>
    <property type="project" value="InterPro"/>
</dbReference>
<dbReference type="InterPro" id="IPR036890">
    <property type="entry name" value="HATPase_C_sf"/>
</dbReference>
<dbReference type="SUPFAM" id="SSF53335">
    <property type="entry name" value="S-adenosyl-L-methionine-dependent methyltransferases"/>
    <property type="match status" value="1"/>
</dbReference>
<dbReference type="PRINTS" id="PR00996">
    <property type="entry name" value="CHERMTFRASE"/>
</dbReference>
<keyword evidence="2" id="KW-0175">Coiled coil</keyword>
<dbReference type="InterPro" id="IPR011712">
    <property type="entry name" value="Sig_transdc_His_kin_sub3_dim/P"/>
</dbReference>
<dbReference type="SMART" id="SM00065">
    <property type="entry name" value="GAF"/>
    <property type="match status" value="1"/>
</dbReference>
<feature type="region of interest" description="Disordered" evidence="3">
    <location>
        <begin position="213"/>
        <end position="250"/>
    </location>
</feature>
<evidence type="ECO:0000313" key="8">
    <source>
        <dbReference type="Proteomes" id="UP000318053"/>
    </source>
</evidence>
<dbReference type="Gene3D" id="3.30.450.40">
    <property type="match status" value="1"/>
</dbReference>
<accession>A0A5C5X1G9</accession>
<feature type="coiled-coil region" evidence="2">
    <location>
        <begin position="692"/>
        <end position="786"/>
    </location>
</feature>
<dbReference type="Pfam" id="PF07730">
    <property type="entry name" value="HisKA_3"/>
    <property type="match status" value="1"/>
</dbReference>
<dbReference type="PANTHER" id="PTHR24422:SF27">
    <property type="entry name" value="PROTEIN-GLUTAMATE O-METHYLTRANSFERASE"/>
    <property type="match status" value="1"/>
</dbReference>
<dbReference type="SUPFAM" id="SSF47757">
    <property type="entry name" value="Chemotaxis receptor methyltransferase CheR, N-terminal domain"/>
    <property type="match status" value="1"/>
</dbReference>
<dbReference type="InterPro" id="IPR003018">
    <property type="entry name" value="GAF"/>
</dbReference>
<dbReference type="PROSITE" id="PS50123">
    <property type="entry name" value="CHER"/>
    <property type="match status" value="1"/>
</dbReference>
<evidence type="ECO:0000256" key="1">
    <source>
        <dbReference type="PROSITE-ProRule" id="PRU00050"/>
    </source>
</evidence>
<proteinExistence type="predicted"/>
<dbReference type="Pfam" id="PF03705">
    <property type="entry name" value="CheR_N"/>
    <property type="match status" value="1"/>
</dbReference>
<dbReference type="InterPro" id="IPR029063">
    <property type="entry name" value="SAM-dependent_MTases_sf"/>
</dbReference>
<comment type="caution">
    <text evidence="7">The sequence shown here is derived from an EMBL/GenBank/DDBJ whole genome shotgun (WGS) entry which is preliminary data.</text>
</comment>
<dbReference type="GO" id="GO:0000155">
    <property type="term" value="F:phosphorelay sensor kinase activity"/>
    <property type="evidence" value="ECO:0007669"/>
    <property type="project" value="InterPro"/>
</dbReference>
<evidence type="ECO:0000259" key="5">
    <source>
        <dbReference type="PROSITE" id="PS50122"/>
    </source>
</evidence>
<feature type="coiled-coil region" evidence="2">
    <location>
        <begin position="890"/>
        <end position="917"/>
    </location>
</feature>
<dbReference type="PANTHER" id="PTHR24422">
    <property type="entry name" value="CHEMOTAXIS PROTEIN METHYLTRANSFERASE"/>
    <property type="match status" value="1"/>
</dbReference>
<dbReference type="Pfam" id="PF02518">
    <property type="entry name" value="HATPase_c"/>
    <property type="match status" value="1"/>
</dbReference>
<protein>
    <submittedName>
        <fullName evidence="7">Chemotaxis protein methyltransferase</fullName>
        <ecNumber evidence="7">2.1.1.80</ecNumber>
    </submittedName>
</protein>
<dbReference type="InterPro" id="IPR029016">
    <property type="entry name" value="GAF-like_dom_sf"/>
</dbReference>
<dbReference type="InterPro" id="IPR000673">
    <property type="entry name" value="Sig_transdc_resp-reg_Me-estase"/>
</dbReference>
<feature type="domain" description="Histidine kinase" evidence="4">
    <location>
        <begin position="1109"/>
        <end position="1305"/>
    </location>
</feature>
<dbReference type="SUPFAM" id="SSF55785">
    <property type="entry name" value="PYP-like sensor domain (PAS domain)"/>
    <property type="match status" value="1"/>
</dbReference>